<feature type="transmembrane region" description="Helical" evidence="1">
    <location>
        <begin position="56"/>
        <end position="76"/>
    </location>
</feature>
<dbReference type="EMBL" id="JBBPBN010000024">
    <property type="protein sequence ID" value="KAK9010297.1"/>
    <property type="molecule type" value="Genomic_DNA"/>
</dbReference>
<keyword evidence="1" id="KW-1133">Transmembrane helix</keyword>
<dbReference type="Proteomes" id="UP001396334">
    <property type="component" value="Unassembled WGS sequence"/>
</dbReference>
<feature type="transmembrane region" description="Helical" evidence="1">
    <location>
        <begin position="82"/>
        <end position="106"/>
    </location>
</feature>
<feature type="transmembrane region" description="Helical" evidence="1">
    <location>
        <begin position="20"/>
        <end position="44"/>
    </location>
</feature>
<organism evidence="2 3">
    <name type="scientific">Hibiscus sabdariffa</name>
    <name type="common">roselle</name>
    <dbReference type="NCBI Taxonomy" id="183260"/>
    <lineage>
        <taxon>Eukaryota</taxon>
        <taxon>Viridiplantae</taxon>
        <taxon>Streptophyta</taxon>
        <taxon>Embryophyta</taxon>
        <taxon>Tracheophyta</taxon>
        <taxon>Spermatophyta</taxon>
        <taxon>Magnoliopsida</taxon>
        <taxon>eudicotyledons</taxon>
        <taxon>Gunneridae</taxon>
        <taxon>Pentapetalae</taxon>
        <taxon>rosids</taxon>
        <taxon>malvids</taxon>
        <taxon>Malvales</taxon>
        <taxon>Malvaceae</taxon>
        <taxon>Malvoideae</taxon>
        <taxon>Hibiscus</taxon>
    </lineage>
</organism>
<proteinExistence type="predicted"/>
<keyword evidence="3" id="KW-1185">Reference proteome</keyword>
<accession>A0ABR2RC87</accession>
<sequence length="173" mass="19604">MLDSRYPPISMNHRSVMILFYAIFKLLAWLLSGYIEFVVEVLAAGDSFFGIELGDFMAYIIDVVVVLISNGINMTGAKRKLWLNWVVSLASGAKMIIFYIVPVCLLSHMVERTKKPSKDIPIELMGLMSEIIVAYCFVVLALTMMVKYNEVDVHDVYLVVFEQMGEKICQVFG</sequence>
<name>A0ABR2RC87_9ROSI</name>
<comment type="caution">
    <text evidence="2">The sequence shown here is derived from an EMBL/GenBank/DDBJ whole genome shotgun (WGS) entry which is preliminary data.</text>
</comment>
<evidence type="ECO:0000313" key="2">
    <source>
        <dbReference type="EMBL" id="KAK9010297.1"/>
    </source>
</evidence>
<reference evidence="2 3" key="1">
    <citation type="journal article" date="2024" name="G3 (Bethesda)">
        <title>Genome assembly of Hibiscus sabdariffa L. provides insights into metabolisms of medicinal natural products.</title>
        <authorList>
            <person name="Kim T."/>
        </authorList>
    </citation>
    <scope>NUCLEOTIDE SEQUENCE [LARGE SCALE GENOMIC DNA]</scope>
    <source>
        <strain evidence="2">TK-2024</strain>
        <tissue evidence="2">Old leaves</tissue>
    </source>
</reference>
<gene>
    <name evidence="2" type="ORF">V6N11_036808</name>
</gene>
<evidence type="ECO:0000313" key="3">
    <source>
        <dbReference type="Proteomes" id="UP001396334"/>
    </source>
</evidence>
<keyword evidence="1" id="KW-0472">Membrane</keyword>
<evidence type="ECO:0000256" key="1">
    <source>
        <dbReference type="SAM" id="Phobius"/>
    </source>
</evidence>
<keyword evidence="1" id="KW-0812">Transmembrane</keyword>
<protein>
    <submittedName>
        <fullName evidence="2">Uncharacterized protein</fullName>
    </submittedName>
</protein>
<dbReference type="Gene3D" id="1.20.1740.10">
    <property type="entry name" value="Amino acid/polyamine transporter I"/>
    <property type="match status" value="1"/>
</dbReference>
<feature type="transmembrane region" description="Helical" evidence="1">
    <location>
        <begin position="127"/>
        <end position="146"/>
    </location>
</feature>